<evidence type="ECO:0000313" key="2">
    <source>
        <dbReference type="Proteomes" id="UP001230649"/>
    </source>
</evidence>
<protein>
    <submittedName>
        <fullName evidence="1">Uncharacterized protein</fullName>
    </submittedName>
</protein>
<organism evidence="1 2">
    <name type="scientific">Naganishia adeliensis</name>
    <dbReference type="NCBI Taxonomy" id="92952"/>
    <lineage>
        <taxon>Eukaryota</taxon>
        <taxon>Fungi</taxon>
        <taxon>Dikarya</taxon>
        <taxon>Basidiomycota</taxon>
        <taxon>Agaricomycotina</taxon>
        <taxon>Tremellomycetes</taxon>
        <taxon>Filobasidiales</taxon>
        <taxon>Filobasidiaceae</taxon>
        <taxon>Naganishia</taxon>
    </lineage>
</organism>
<dbReference type="EMBL" id="JASBWS010000035">
    <property type="protein sequence ID" value="KAJ9108001.1"/>
    <property type="molecule type" value="Genomic_DNA"/>
</dbReference>
<evidence type="ECO:0000313" key="1">
    <source>
        <dbReference type="EMBL" id="KAJ9108001.1"/>
    </source>
</evidence>
<keyword evidence="2" id="KW-1185">Reference proteome</keyword>
<gene>
    <name evidence="1" type="ORF">QFC20_003687</name>
</gene>
<proteinExistence type="predicted"/>
<comment type="caution">
    <text evidence="1">The sequence shown here is derived from an EMBL/GenBank/DDBJ whole genome shotgun (WGS) entry which is preliminary data.</text>
</comment>
<name>A0ACC2WAC0_9TREE</name>
<reference evidence="1" key="1">
    <citation type="submission" date="2023-04" db="EMBL/GenBank/DDBJ databases">
        <title>Draft Genome sequencing of Naganishia species isolated from polar environments using Oxford Nanopore Technology.</title>
        <authorList>
            <person name="Leo P."/>
            <person name="Venkateswaran K."/>
        </authorList>
    </citation>
    <scope>NUCLEOTIDE SEQUENCE</scope>
    <source>
        <strain evidence="1">MNA-CCFEE 5262</strain>
    </source>
</reference>
<accession>A0ACC2WAC0</accession>
<sequence>MVPETGSIRSTGTTLALIAIARSIHRIHSSLISERVDKIAKWYTCSSCNRGFATAEPFKAHLAEFNTHMRVGSVKVAPPSTSVGVHDQVQHVRQDQSQGHNGLDRRHKSYCSTCDQTYKSIDHLINHRRRYHKSAPFKCMTCLKDFPAGVNLKYHLLEHTDHMQVVLEAVVPGTVISRPVSTTLTTPRTKPKEGTASAIIELSSDSESESKMALGLKSLKSRKTITLGGKAKIRVSKVSSPHPASQYLLLTAPPCSLTATAPGRGKH</sequence>
<dbReference type="Proteomes" id="UP001230649">
    <property type="component" value="Unassembled WGS sequence"/>
</dbReference>